<comment type="caution">
    <text evidence="2">The sequence shown here is derived from an EMBL/GenBank/DDBJ whole genome shotgun (WGS) entry which is preliminary data.</text>
</comment>
<dbReference type="InterPro" id="IPR053178">
    <property type="entry name" value="Osmoadaptation_assoc"/>
</dbReference>
<organism evidence="2 3">
    <name type="scientific">Venturia inaequalis</name>
    <name type="common">Apple scab fungus</name>
    <dbReference type="NCBI Taxonomy" id="5025"/>
    <lineage>
        <taxon>Eukaryota</taxon>
        <taxon>Fungi</taxon>
        <taxon>Dikarya</taxon>
        <taxon>Ascomycota</taxon>
        <taxon>Pezizomycotina</taxon>
        <taxon>Dothideomycetes</taxon>
        <taxon>Pleosporomycetidae</taxon>
        <taxon>Venturiales</taxon>
        <taxon>Venturiaceae</taxon>
        <taxon>Venturia</taxon>
    </lineage>
</organism>
<feature type="transmembrane region" description="Helical" evidence="1">
    <location>
        <begin position="17"/>
        <end position="37"/>
    </location>
</feature>
<sequence length="500" mass="56495">MVEGGESAIRHVHTVRLSLNAVIWALLAGSILIFVGGQCRRSNLVCQGYQDALTFVMYQKTDDKSPLSFVSPGQIIVRPQSISRSQSPPPSIASLHLNNSAFEDQLFYQYWDHYYPRTAKSPLKYAHSNTQLGSWQVAIKTQCLDERMVRGALLAIANGSMYRNSEDGRFKYAAIEAYSRTLRDLNAALQGDYQAVSGGASAPSFANYERHIEGINRIMLLRGPLSHSSYLAHTLFLDARFQSMIVAMRKREPCPFDSPEWLTLPWLHRIKDVKDKLIDLMVQVPGLISEFDDIALQRHPAQDNPESRRNFFLKARFLQNAIEAWDVMLMKSTDPELLQATEDGIPDTFYIDNMFLAHTRVLHWTMLLRFYELITIACNEIPVKDAAVTLDDTMFEFNPVPYALKIARSVGYFYQEDGGVVLAQSVSFSVGSTALYFSKGNLRDSVEAKALWDGLRTGKTGKMVSKFLISARNHDRATRGCQTEYKSYSAEDALTKTQTY</sequence>
<reference evidence="2 3" key="1">
    <citation type="submission" date="2018-12" db="EMBL/GenBank/DDBJ databases">
        <title>Venturia inaequalis Genome Resource.</title>
        <authorList>
            <person name="Lichtner F.J."/>
        </authorList>
    </citation>
    <scope>NUCLEOTIDE SEQUENCE [LARGE SCALE GENOMIC DNA]</scope>
    <source>
        <strain evidence="2 3">120213</strain>
    </source>
</reference>
<accession>A0A8H3YZZ0</accession>
<keyword evidence="1" id="KW-1133">Transmembrane helix</keyword>
<dbReference type="EMBL" id="WNWS01000108">
    <property type="protein sequence ID" value="KAE9980094.1"/>
    <property type="molecule type" value="Genomic_DNA"/>
</dbReference>
<dbReference type="PANTHER" id="PTHR38111:SF11">
    <property type="entry name" value="TRANSCRIPTION FACTOR DOMAIN-CONTAINING PROTEIN-RELATED"/>
    <property type="match status" value="1"/>
</dbReference>
<evidence type="ECO:0000313" key="2">
    <source>
        <dbReference type="EMBL" id="KAE9980094.1"/>
    </source>
</evidence>
<keyword evidence="1" id="KW-0472">Membrane</keyword>
<proteinExistence type="predicted"/>
<dbReference type="Proteomes" id="UP000447873">
    <property type="component" value="Unassembled WGS sequence"/>
</dbReference>
<evidence type="ECO:0000313" key="3">
    <source>
        <dbReference type="Proteomes" id="UP000447873"/>
    </source>
</evidence>
<dbReference type="PANTHER" id="PTHR38111">
    <property type="entry name" value="ZN(2)-C6 FUNGAL-TYPE DOMAIN-CONTAINING PROTEIN-RELATED"/>
    <property type="match status" value="1"/>
</dbReference>
<dbReference type="AlphaFoldDB" id="A0A8H3YZZ0"/>
<gene>
    <name evidence="2" type="ORF">EG328_000459</name>
</gene>
<name>A0A8H3YZZ0_VENIN</name>
<evidence type="ECO:0000256" key="1">
    <source>
        <dbReference type="SAM" id="Phobius"/>
    </source>
</evidence>
<keyword evidence="1" id="KW-0812">Transmembrane</keyword>
<protein>
    <submittedName>
        <fullName evidence="2">Uncharacterized protein</fullName>
    </submittedName>
</protein>